<dbReference type="Pfam" id="PF01522">
    <property type="entry name" value="Polysacc_deac_1"/>
    <property type="match status" value="1"/>
</dbReference>
<dbReference type="InterPro" id="IPR002509">
    <property type="entry name" value="NODB_dom"/>
</dbReference>
<evidence type="ECO:0000256" key="1">
    <source>
        <dbReference type="ARBA" id="ARBA00004613"/>
    </source>
</evidence>
<dbReference type="PANTHER" id="PTHR34216">
    <property type="match status" value="1"/>
</dbReference>
<proteinExistence type="predicted"/>
<dbReference type="EMBL" id="BAABKM010000002">
    <property type="protein sequence ID" value="GAA4710823.1"/>
    <property type="molecule type" value="Genomic_DNA"/>
</dbReference>
<evidence type="ECO:0000259" key="3">
    <source>
        <dbReference type="PROSITE" id="PS51677"/>
    </source>
</evidence>
<dbReference type="InterPro" id="IPR051398">
    <property type="entry name" value="Polysacch_Deacetylase"/>
</dbReference>
<dbReference type="Proteomes" id="UP001499974">
    <property type="component" value="Unassembled WGS sequence"/>
</dbReference>
<protein>
    <submittedName>
        <fullName evidence="4">Polysaccharide deacetylase family protein</fullName>
    </submittedName>
</protein>
<evidence type="ECO:0000313" key="5">
    <source>
        <dbReference type="Proteomes" id="UP001499974"/>
    </source>
</evidence>
<accession>A0ABP8XQA2</accession>
<comment type="caution">
    <text evidence="4">The sequence shown here is derived from an EMBL/GenBank/DDBJ whole genome shotgun (WGS) entry which is preliminary data.</text>
</comment>
<organism evidence="4 5">
    <name type="scientific">Nocardioides conyzicola</name>
    <dbReference type="NCBI Taxonomy" id="1651781"/>
    <lineage>
        <taxon>Bacteria</taxon>
        <taxon>Bacillati</taxon>
        <taxon>Actinomycetota</taxon>
        <taxon>Actinomycetes</taxon>
        <taxon>Propionibacteriales</taxon>
        <taxon>Nocardioidaceae</taxon>
        <taxon>Nocardioides</taxon>
    </lineage>
</organism>
<name>A0ABP8XQA2_9ACTN</name>
<evidence type="ECO:0000256" key="2">
    <source>
        <dbReference type="ARBA" id="ARBA00022729"/>
    </source>
</evidence>
<dbReference type="PANTHER" id="PTHR34216:SF3">
    <property type="entry name" value="POLY-BETA-1,6-N-ACETYL-D-GLUCOSAMINE N-DEACETYLASE"/>
    <property type="match status" value="1"/>
</dbReference>
<dbReference type="Gene3D" id="3.20.20.370">
    <property type="entry name" value="Glycoside hydrolase/deacetylase"/>
    <property type="match status" value="1"/>
</dbReference>
<keyword evidence="2" id="KW-0732">Signal</keyword>
<keyword evidence="5" id="KW-1185">Reference proteome</keyword>
<gene>
    <name evidence="4" type="ORF">GCM10023349_32210</name>
</gene>
<sequence>MTTRTVNLCFHGIGVPDRTLEPGEAPYWISADLFHAVLDEVVGRDDVRLSFDDSNASDVEIGLPGLLDRGLRATFFVLAGRFGSRGSLDHDQVRLLAESGMEIGSHGMDHVPWRGLDDARRRRELVDARDRIGSVVGRAVDEAALPLGRYDRALLRELRDLGYTKVHTSDRAQARENAWLQPRFSLVGTDTVASVRTDALGRQPARRRVQGAATRLVKRLR</sequence>
<dbReference type="CDD" id="cd10918">
    <property type="entry name" value="CE4_NodB_like_5s_6s"/>
    <property type="match status" value="1"/>
</dbReference>
<reference evidence="5" key="1">
    <citation type="journal article" date="2019" name="Int. J. Syst. Evol. Microbiol.">
        <title>The Global Catalogue of Microorganisms (GCM) 10K type strain sequencing project: providing services to taxonomists for standard genome sequencing and annotation.</title>
        <authorList>
            <consortium name="The Broad Institute Genomics Platform"/>
            <consortium name="The Broad Institute Genome Sequencing Center for Infectious Disease"/>
            <person name="Wu L."/>
            <person name="Ma J."/>
        </authorList>
    </citation>
    <scope>NUCLEOTIDE SEQUENCE [LARGE SCALE GENOMIC DNA]</scope>
    <source>
        <strain evidence="5">JCM 18531</strain>
    </source>
</reference>
<feature type="domain" description="NodB homology" evidence="3">
    <location>
        <begin position="45"/>
        <end position="221"/>
    </location>
</feature>
<comment type="subcellular location">
    <subcellularLocation>
        <location evidence="1">Secreted</location>
    </subcellularLocation>
</comment>
<dbReference type="SUPFAM" id="SSF88713">
    <property type="entry name" value="Glycoside hydrolase/deacetylase"/>
    <property type="match status" value="1"/>
</dbReference>
<dbReference type="PROSITE" id="PS51677">
    <property type="entry name" value="NODB"/>
    <property type="match status" value="1"/>
</dbReference>
<dbReference type="InterPro" id="IPR011330">
    <property type="entry name" value="Glyco_hydro/deAcase_b/a-brl"/>
</dbReference>
<dbReference type="RefSeq" id="WP_345522414.1">
    <property type="nucleotide sequence ID" value="NZ_BAABKM010000002.1"/>
</dbReference>
<evidence type="ECO:0000313" key="4">
    <source>
        <dbReference type="EMBL" id="GAA4710823.1"/>
    </source>
</evidence>